<dbReference type="InterPro" id="IPR041492">
    <property type="entry name" value="HAD_2"/>
</dbReference>
<dbReference type="InterPro" id="IPR051828">
    <property type="entry name" value="HAD-like_hydrolase_domain"/>
</dbReference>
<dbReference type="InterPro" id="IPR023214">
    <property type="entry name" value="HAD_sf"/>
</dbReference>
<organism evidence="1 2">
    <name type="scientific">Mucilaginibacter pocheonensis</name>
    <dbReference type="NCBI Taxonomy" id="398050"/>
    <lineage>
        <taxon>Bacteria</taxon>
        <taxon>Pseudomonadati</taxon>
        <taxon>Bacteroidota</taxon>
        <taxon>Sphingobacteriia</taxon>
        <taxon>Sphingobacteriales</taxon>
        <taxon>Sphingobacteriaceae</taxon>
        <taxon>Mucilaginibacter</taxon>
    </lineage>
</organism>
<gene>
    <name evidence="1" type="ORF">J2W55_002177</name>
</gene>
<dbReference type="SFLD" id="SFLDS00003">
    <property type="entry name" value="Haloacid_Dehalogenase"/>
    <property type="match status" value="1"/>
</dbReference>
<keyword evidence="1" id="KW-0378">Hydrolase</keyword>
<protein>
    <submittedName>
        <fullName evidence="1">Hydrolase of the HAD superfamily</fullName>
    </submittedName>
</protein>
<dbReference type="NCBIfam" id="TIGR01549">
    <property type="entry name" value="HAD-SF-IA-v1"/>
    <property type="match status" value="1"/>
</dbReference>
<comment type="caution">
    <text evidence="1">The sequence shown here is derived from an EMBL/GenBank/DDBJ whole genome shotgun (WGS) entry which is preliminary data.</text>
</comment>
<dbReference type="Gene3D" id="1.10.150.400">
    <property type="match status" value="1"/>
</dbReference>
<evidence type="ECO:0000313" key="1">
    <source>
        <dbReference type="EMBL" id="MDR6942335.1"/>
    </source>
</evidence>
<dbReference type="Gene3D" id="3.40.50.1000">
    <property type="entry name" value="HAD superfamily/HAD-like"/>
    <property type="match status" value="1"/>
</dbReference>
<dbReference type="Pfam" id="PF13419">
    <property type="entry name" value="HAD_2"/>
    <property type="match status" value="1"/>
</dbReference>
<dbReference type="GO" id="GO:0016787">
    <property type="term" value="F:hydrolase activity"/>
    <property type="evidence" value="ECO:0007669"/>
    <property type="project" value="UniProtKB-KW"/>
</dbReference>
<dbReference type="InterPro" id="IPR006439">
    <property type="entry name" value="HAD-SF_hydro_IA"/>
</dbReference>
<dbReference type="EMBL" id="JAVDUU010000002">
    <property type="protein sequence ID" value="MDR6942335.1"/>
    <property type="molecule type" value="Genomic_DNA"/>
</dbReference>
<proteinExistence type="predicted"/>
<dbReference type="SFLD" id="SFLDG01129">
    <property type="entry name" value="C1.5:_HAD__Beta-PGM__Phosphata"/>
    <property type="match status" value="1"/>
</dbReference>
<dbReference type="SUPFAM" id="SSF56784">
    <property type="entry name" value="HAD-like"/>
    <property type="match status" value="1"/>
</dbReference>
<dbReference type="InterPro" id="IPR036412">
    <property type="entry name" value="HAD-like_sf"/>
</dbReference>
<evidence type="ECO:0000313" key="2">
    <source>
        <dbReference type="Proteomes" id="UP001247620"/>
    </source>
</evidence>
<name>A0ABU1TAX3_9SPHI</name>
<dbReference type="RefSeq" id="WP_310095429.1">
    <property type="nucleotide sequence ID" value="NZ_JAVDUU010000002.1"/>
</dbReference>
<dbReference type="PANTHER" id="PTHR46191:SF2">
    <property type="entry name" value="HALOACID DEHALOGENASE-LIKE HYDROLASE DOMAIN-CONTAINING PROTEIN 3"/>
    <property type="match status" value="1"/>
</dbReference>
<dbReference type="PANTHER" id="PTHR46191">
    <property type="match status" value="1"/>
</dbReference>
<reference evidence="1 2" key="1">
    <citation type="submission" date="2023-07" db="EMBL/GenBank/DDBJ databases">
        <title>Sorghum-associated microbial communities from plants grown in Nebraska, USA.</title>
        <authorList>
            <person name="Schachtman D."/>
        </authorList>
    </citation>
    <scope>NUCLEOTIDE SEQUENCE [LARGE SCALE GENOMIC DNA]</scope>
    <source>
        <strain evidence="1 2">3262</strain>
    </source>
</reference>
<sequence>MFQHYSFDLWLTLIKSNPGFKTERTRVFHRDFNPAGKSIDEVAKAFRMVDLMCNAVNESTGKNIDSDEMHLMVISLINDNQLNLNEIDTKKLYADMEALVFNYLPVVYAPVTIKVLDHLKQKGGSTFSLLSNTGFIKGVTLKKILAELKMDQYFDFQLYSDEVGMSKPNPALFSLMLRNIKQINKEKEITLNNIIHIGDNPKADIEGATAAGIKSLLINSNNKSILSLIS</sequence>
<keyword evidence="2" id="KW-1185">Reference proteome</keyword>
<dbReference type="Proteomes" id="UP001247620">
    <property type="component" value="Unassembled WGS sequence"/>
</dbReference>
<accession>A0ABU1TAX3</accession>